<proteinExistence type="predicted"/>
<evidence type="ECO:0000313" key="2">
    <source>
        <dbReference type="EMBL" id="CAA9388681.1"/>
    </source>
</evidence>
<accession>A0A6J4NJG0</accession>
<sequence length="50" mass="5582">MIDLALLLLQEGSTADPTGVGVFRFFAAFSLIVTFFVSFLGFTYWISKDE</sequence>
<protein>
    <submittedName>
        <fullName evidence="2">Uncharacterized protein</fullName>
    </submittedName>
</protein>
<keyword evidence="1" id="KW-1133">Transmembrane helix</keyword>
<feature type="transmembrane region" description="Helical" evidence="1">
    <location>
        <begin position="25"/>
        <end position="46"/>
    </location>
</feature>
<gene>
    <name evidence="2" type="ORF">AVDCRST_MAG22-450</name>
</gene>
<evidence type="ECO:0000256" key="1">
    <source>
        <dbReference type="SAM" id="Phobius"/>
    </source>
</evidence>
<keyword evidence="1" id="KW-0472">Membrane</keyword>
<organism evidence="2">
    <name type="scientific">uncultured Rubrobacteraceae bacterium</name>
    <dbReference type="NCBI Taxonomy" id="349277"/>
    <lineage>
        <taxon>Bacteria</taxon>
        <taxon>Bacillati</taxon>
        <taxon>Actinomycetota</taxon>
        <taxon>Rubrobacteria</taxon>
        <taxon>Rubrobacterales</taxon>
        <taxon>Rubrobacteraceae</taxon>
        <taxon>environmental samples</taxon>
    </lineage>
</organism>
<dbReference type="EMBL" id="CADCUV010000022">
    <property type="protein sequence ID" value="CAA9388681.1"/>
    <property type="molecule type" value="Genomic_DNA"/>
</dbReference>
<name>A0A6J4NJG0_9ACTN</name>
<keyword evidence="1" id="KW-0812">Transmembrane</keyword>
<reference evidence="2" key="1">
    <citation type="submission" date="2020-02" db="EMBL/GenBank/DDBJ databases">
        <authorList>
            <person name="Meier V. D."/>
        </authorList>
    </citation>
    <scope>NUCLEOTIDE SEQUENCE</scope>
    <source>
        <strain evidence="2">AVDCRST_MAG22</strain>
    </source>
</reference>
<dbReference type="AlphaFoldDB" id="A0A6J4NJG0"/>